<evidence type="ECO:0000313" key="3">
    <source>
        <dbReference type="EMBL" id="KKN06612.1"/>
    </source>
</evidence>
<evidence type="ECO:0000256" key="1">
    <source>
        <dbReference type="ARBA" id="ARBA00022553"/>
    </source>
</evidence>
<dbReference type="GO" id="GO:0000160">
    <property type="term" value="P:phosphorelay signal transduction system"/>
    <property type="evidence" value="ECO:0007669"/>
    <property type="project" value="InterPro"/>
</dbReference>
<dbReference type="PROSITE" id="PS50110">
    <property type="entry name" value="RESPONSE_REGULATORY"/>
    <property type="match status" value="2"/>
</dbReference>
<evidence type="ECO:0000259" key="2">
    <source>
        <dbReference type="PROSITE" id="PS50110"/>
    </source>
</evidence>
<organism evidence="3">
    <name type="scientific">marine sediment metagenome</name>
    <dbReference type="NCBI Taxonomy" id="412755"/>
    <lineage>
        <taxon>unclassified sequences</taxon>
        <taxon>metagenomes</taxon>
        <taxon>ecological metagenomes</taxon>
    </lineage>
</organism>
<name>A0A0F9N486_9ZZZZ</name>
<dbReference type="CDD" id="cd00156">
    <property type="entry name" value="REC"/>
    <property type="match status" value="2"/>
</dbReference>
<reference evidence="3" key="1">
    <citation type="journal article" date="2015" name="Nature">
        <title>Complex archaea that bridge the gap between prokaryotes and eukaryotes.</title>
        <authorList>
            <person name="Spang A."/>
            <person name="Saw J.H."/>
            <person name="Jorgensen S.L."/>
            <person name="Zaremba-Niedzwiedzka K."/>
            <person name="Martijn J."/>
            <person name="Lind A.E."/>
            <person name="van Eijk R."/>
            <person name="Schleper C."/>
            <person name="Guy L."/>
            <person name="Ettema T.J."/>
        </authorList>
    </citation>
    <scope>NUCLEOTIDE SEQUENCE</scope>
</reference>
<dbReference type="AlphaFoldDB" id="A0A0F9N486"/>
<comment type="caution">
    <text evidence="3">The sequence shown here is derived from an EMBL/GenBank/DDBJ whole genome shotgun (WGS) entry which is preliminary data.</text>
</comment>
<dbReference type="Gene3D" id="3.40.50.2300">
    <property type="match status" value="2"/>
</dbReference>
<dbReference type="InterPro" id="IPR050595">
    <property type="entry name" value="Bact_response_regulator"/>
</dbReference>
<keyword evidence="1" id="KW-0597">Phosphoprotein</keyword>
<dbReference type="PANTHER" id="PTHR44591">
    <property type="entry name" value="STRESS RESPONSE REGULATOR PROTEIN 1"/>
    <property type="match status" value="1"/>
</dbReference>
<dbReference type="InterPro" id="IPR011006">
    <property type="entry name" value="CheY-like_superfamily"/>
</dbReference>
<proteinExistence type="predicted"/>
<sequence>MTENLSILISDDNLSLTKTMKLILEHENFKVETTNDGFEAIEKVKNENFDIIFLDIKMPDINGVEVLKKIKKIKPNSIVIMMTAYSVDELISEAFKWGATKILHKPIDIKDLLKSITKAIHQKRGNLVLIVDDDPGFCLTIEKIFSRKGYNMSVAHNGEDAIRMVKEKAYEIIILDMKLPTINGFETFLEIKKINSEINTILITGYKEIMSELAENAIIKNAVTCFYKPLNLELLFDLIDKILY</sequence>
<dbReference type="EMBL" id="LAZR01004668">
    <property type="protein sequence ID" value="KKN06612.1"/>
    <property type="molecule type" value="Genomic_DNA"/>
</dbReference>
<dbReference type="PANTHER" id="PTHR44591:SF3">
    <property type="entry name" value="RESPONSE REGULATORY DOMAIN-CONTAINING PROTEIN"/>
    <property type="match status" value="1"/>
</dbReference>
<protein>
    <recommendedName>
        <fullName evidence="2">Response regulatory domain-containing protein</fullName>
    </recommendedName>
</protein>
<dbReference type="SUPFAM" id="SSF52172">
    <property type="entry name" value="CheY-like"/>
    <property type="match status" value="2"/>
</dbReference>
<dbReference type="Pfam" id="PF00072">
    <property type="entry name" value="Response_reg"/>
    <property type="match status" value="2"/>
</dbReference>
<feature type="domain" description="Response regulatory" evidence="2">
    <location>
        <begin position="6"/>
        <end position="120"/>
    </location>
</feature>
<dbReference type="InterPro" id="IPR001789">
    <property type="entry name" value="Sig_transdc_resp-reg_receiver"/>
</dbReference>
<feature type="domain" description="Response regulatory" evidence="2">
    <location>
        <begin position="127"/>
        <end position="243"/>
    </location>
</feature>
<accession>A0A0F9N486</accession>
<gene>
    <name evidence="3" type="ORF">LCGC14_1075430</name>
</gene>
<dbReference type="SMART" id="SM00448">
    <property type="entry name" value="REC"/>
    <property type="match status" value="2"/>
</dbReference>